<name>A0A1R3XGF8_9RHOB</name>
<accession>A0A1R3XGF8</accession>
<dbReference type="STRING" id="287098.SAMN05421665_3125"/>
<feature type="domain" description="Transglycosylase SLT" evidence="2">
    <location>
        <begin position="7"/>
        <end position="193"/>
    </location>
</feature>
<evidence type="ECO:0000259" key="2">
    <source>
        <dbReference type="Pfam" id="PF19489"/>
    </source>
</evidence>
<evidence type="ECO:0000256" key="1">
    <source>
        <dbReference type="SAM" id="SignalP"/>
    </source>
</evidence>
<dbReference type="InterPro" id="IPR045795">
    <property type="entry name" value="SLT_4"/>
</dbReference>
<dbReference type="CDD" id="cd00442">
    <property type="entry name" value="Lyz-like"/>
    <property type="match status" value="1"/>
</dbReference>
<dbReference type="PROSITE" id="PS51257">
    <property type="entry name" value="PROKAR_LIPOPROTEIN"/>
    <property type="match status" value="1"/>
</dbReference>
<dbReference type="EMBL" id="FTPR01000003">
    <property type="protein sequence ID" value="SIT90482.1"/>
    <property type="molecule type" value="Genomic_DNA"/>
</dbReference>
<keyword evidence="4" id="KW-1185">Reference proteome</keyword>
<dbReference type="Gene3D" id="1.10.530.10">
    <property type="match status" value="1"/>
</dbReference>
<dbReference type="RefSeq" id="WP_055295794.1">
    <property type="nucleotide sequence ID" value="NZ_FTPR01000003.1"/>
</dbReference>
<proteinExistence type="predicted"/>
<reference evidence="4" key="1">
    <citation type="submission" date="2017-01" db="EMBL/GenBank/DDBJ databases">
        <authorList>
            <person name="Varghese N."/>
            <person name="Submissions S."/>
        </authorList>
    </citation>
    <scope>NUCLEOTIDE SEQUENCE [LARGE SCALE GENOMIC DNA]</scope>
    <source>
        <strain evidence="4">DSM 29591</strain>
    </source>
</reference>
<dbReference type="AlphaFoldDB" id="A0A1R3XGF8"/>
<keyword evidence="1" id="KW-0732">Signal</keyword>
<dbReference type="SUPFAM" id="SSF53955">
    <property type="entry name" value="Lysozyme-like"/>
    <property type="match status" value="1"/>
</dbReference>
<feature type="signal peptide" evidence="1">
    <location>
        <begin position="1"/>
        <end position="21"/>
    </location>
</feature>
<evidence type="ECO:0000313" key="4">
    <source>
        <dbReference type="Proteomes" id="UP000186997"/>
    </source>
</evidence>
<protein>
    <recommendedName>
        <fullName evidence="2">Transglycosylase SLT domain-containing protein</fullName>
    </recommendedName>
</protein>
<dbReference type="InterPro" id="IPR023346">
    <property type="entry name" value="Lysozyme-like_dom_sf"/>
</dbReference>
<feature type="chain" id="PRO_5010345368" description="Transglycosylase SLT domain-containing protein" evidence="1">
    <location>
        <begin position="22"/>
        <end position="196"/>
    </location>
</feature>
<dbReference type="OrthoDB" id="9789144at2"/>
<evidence type="ECO:0000313" key="3">
    <source>
        <dbReference type="EMBL" id="SIT90482.1"/>
    </source>
</evidence>
<dbReference type="Pfam" id="PF19489">
    <property type="entry name" value="SLT_4"/>
    <property type="match status" value="1"/>
</dbReference>
<organism evidence="3 4">
    <name type="scientific">Yoonia rosea</name>
    <dbReference type="NCBI Taxonomy" id="287098"/>
    <lineage>
        <taxon>Bacteria</taxon>
        <taxon>Pseudomonadati</taxon>
        <taxon>Pseudomonadota</taxon>
        <taxon>Alphaproteobacteria</taxon>
        <taxon>Rhodobacterales</taxon>
        <taxon>Paracoccaceae</taxon>
        <taxon>Yoonia</taxon>
    </lineage>
</organism>
<gene>
    <name evidence="3" type="ORF">SAMN05421665_3125</name>
</gene>
<dbReference type="Proteomes" id="UP000186997">
    <property type="component" value="Unassembled WGS sequence"/>
</dbReference>
<sequence length="196" mass="22159">MSSIFRAMACVMLLASCSSGSGYNSAPRNLDDACSIVSERPEYLRAFNAVERKYGVPVPALMAMIYQESKFIGNNRTPHRYALGVIPVGRQSSAFGYSQALDGTWEEYVRGPGGRGARRDDIFDATDFMGWYMTKTVEETGVPIYDTRNQYLAYHDGRTGFLRGTWRSKSWLIRISGEVEARAVMYDQQLRSCRKR</sequence>